<comment type="similarity">
    <text evidence="1">Belongs to the N-acetylmuramoyl-L-alanine amidase 2 family.</text>
</comment>
<dbReference type="SUPFAM" id="SSF55846">
    <property type="entry name" value="N-acetylmuramoyl-L-alanine amidase-like"/>
    <property type="match status" value="1"/>
</dbReference>
<dbReference type="InterPro" id="IPR036505">
    <property type="entry name" value="Amidase/PGRP_sf"/>
</dbReference>
<dbReference type="SMART" id="SM00701">
    <property type="entry name" value="PGRP"/>
    <property type="match status" value="1"/>
</dbReference>
<feature type="domain" description="Peptidoglycan recognition protein family" evidence="5">
    <location>
        <begin position="91"/>
        <end position="231"/>
    </location>
</feature>
<dbReference type="GO" id="GO:0008745">
    <property type="term" value="F:N-acetylmuramoyl-L-alanine amidase activity"/>
    <property type="evidence" value="ECO:0007669"/>
    <property type="project" value="InterPro"/>
</dbReference>
<proteinExistence type="inferred from homology"/>
<keyword evidence="3" id="KW-0812">Transmembrane</keyword>
<evidence type="ECO:0000259" key="5">
    <source>
        <dbReference type="SMART" id="SM00701"/>
    </source>
</evidence>
<dbReference type="InterPro" id="IPR002502">
    <property type="entry name" value="Amidase_domain"/>
</dbReference>
<feature type="domain" description="N-acetylmuramoyl-L-alanine amidase" evidence="4">
    <location>
        <begin position="102"/>
        <end position="237"/>
    </location>
</feature>
<dbReference type="SMART" id="SM00644">
    <property type="entry name" value="Ami_2"/>
    <property type="match status" value="1"/>
</dbReference>
<dbReference type="GO" id="GO:0009253">
    <property type="term" value="P:peptidoglycan catabolic process"/>
    <property type="evidence" value="ECO:0007669"/>
    <property type="project" value="InterPro"/>
</dbReference>
<sequence length="283" mass="30334">MRDSRPDPPRRGTDHINRRRLLYLAGSVGFAVTASVCSRSTLNRSPGNGAGTRPPSDLQLPTTTPIDSASTTMPQSGLVTSPRLASPNAVGVMFCRDAWGARPARSGGALQRPNRLTVHHSGVVLGDNRHAPGRFRQDQKYHQEQLGWIDIAYHLGVDKNGNIYQLRAPEISGDTATDYDTSGHFLVLCEGDFDQEELPESQLQGAARALAWAAFKFSIQTETLAGHRDLARTACPGAALYAHISSGELKRRIDALISVGEVELRSSCGPEGAAEVAAIEAGA</sequence>
<evidence type="ECO:0000259" key="4">
    <source>
        <dbReference type="SMART" id="SM00644"/>
    </source>
</evidence>
<keyword evidence="3" id="KW-0472">Membrane</keyword>
<dbReference type="GO" id="GO:0008270">
    <property type="term" value="F:zinc ion binding"/>
    <property type="evidence" value="ECO:0007669"/>
    <property type="project" value="InterPro"/>
</dbReference>
<accession>A0AAX1JCS4</accession>
<dbReference type="CDD" id="cd06583">
    <property type="entry name" value="PGRP"/>
    <property type="match status" value="1"/>
</dbReference>
<protein>
    <submittedName>
        <fullName evidence="6">N-acetylmuramoyl-L-alanine amidase</fullName>
    </submittedName>
</protein>
<reference evidence="6" key="1">
    <citation type="submission" date="2020-11" db="EMBL/GenBank/DDBJ databases">
        <title>Intraspecies plasmid and genomic variation of Mycobacterium kubicae revealed by the complete genome sequences of two clinical isolates.</title>
        <authorList>
            <person name="Hendrix J.R."/>
            <person name="Epperson L.E."/>
            <person name="Honda J.R."/>
            <person name="Strong M."/>
        </authorList>
    </citation>
    <scope>NUCLEOTIDE SEQUENCE</scope>
    <source>
        <strain evidence="6">JCM 13573</strain>
    </source>
</reference>
<evidence type="ECO:0000256" key="1">
    <source>
        <dbReference type="ARBA" id="ARBA00007553"/>
    </source>
</evidence>
<dbReference type="AlphaFoldDB" id="A0AAX1JCS4"/>
<dbReference type="InterPro" id="IPR006619">
    <property type="entry name" value="PGRP_domain_met/bac"/>
</dbReference>
<dbReference type="KEGG" id="mku:I2456_07775"/>
<name>A0AAX1JCS4_9MYCO</name>
<dbReference type="EMBL" id="CP065047">
    <property type="protein sequence ID" value="QPI39354.1"/>
    <property type="molecule type" value="Genomic_DNA"/>
</dbReference>
<organism evidence="6 7">
    <name type="scientific">Mycobacterium kubicae</name>
    <dbReference type="NCBI Taxonomy" id="120959"/>
    <lineage>
        <taxon>Bacteria</taxon>
        <taxon>Bacillati</taxon>
        <taxon>Actinomycetota</taxon>
        <taxon>Actinomycetes</taxon>
        <taxon>Mycobacteriales</taxon>
        <taxon>Mycobacteriaceae</taxon>
        <taxon>Mycobacterium</taxon>
        <taxon>Mycobacterium simiae complex</taxon>
    </lineage>
</organism>
<feature type="compositionally biased region" description="Polar residues" evidence="2">
    <location>
        <begin position="59"/>
        <end position="79"/>
    </location>
</feature>
<keyword evidence="3" id="KW-1133">Transmembrane helix</keyword>
<dbReference type="PANTHER" id="PTHR11022:SF41">
    <property type="entry name" value="PEPTIDOGLYCAN-RECOGNITION PROTEIN LC-RELATED"/>
    <property type="match status" value="1"/>
</dbReference>
<dbReference type="Gene3D" id="3.40.80.10">
    <property type="entry name" value="Peptidoglycan recognition protein-like"/>
    <property type="match status" value="1"/>
</dbReference>
<gene>
    <name evidence="6" type="ORF">I2456_07775</name>
</gene>
<dbReference type="InterPro" id="IPR015510">
    <property type="entry name" value="PGRP"/>
</dbReference>
<evidence type="ECO:0000313" key="7">
    <source>
        <dbReference type="Proteomes" id="UP000663583"/>
    </source>
</evidence>
<evidence type="ECO:0000256" key="2">
    <source>
        <dbReference type="SAM" id="MobiDB-lite"/>
    </source>
</evidence>
<dbReference type="PANTHER" id="PTHR11022">
    <property type="entry name" value="PEPTIDOGLYCAN RECOGNITION PROTEIN"/>
    <property type="match status" value="1"/>
</dbReference>
<dbReference type="Proteomes" id="UP000663583">
    <property type="component" value="Chromosome"/>
</dbReference>
<feature type="transmembrane region" description="Helical" evidence="3">
    <location>
        <begin position="21"/>
        <end position="42"/>
    </location>
</feature>
<feature type="region of interest" description="Disordered" evidence="2">
    <location>
        <begin position="40"/>
        <end position="79"/>
    </location>
</feature>
<evidence type="ECO:0000256" key="3">
    <source>
        <dbReference type="SAM" id="Phobius"/>
    </source>
</evidence>
<evidence type="ECO:0000313" key="6">
    <source>
        <dbReference type="EMBL" id="QPI39354.1"/>
    </source>
</evidence>
<dbReference type="Pfam" id="PF01510">
    <property type="entry name" value="Amidase_2"/>
    <property type="match status" value="1"/>
</dbReference>